<comment type="caution">
    <text evidence="2">The sequence shown here is derived from an EMBL/GenBank/DDBJ whole genome shotgun (WGS) entry which is preliminary data.</text>
</comment>
<evidence type="ECO:0000256" key="1">
    <source>
        <dbReference type="SAM" id="Phobius"/>
    </source>
</evidence>
<dbReference type="EMBL" id="JAPCID010000006">
    <property type="protein sequence ID" value="MDA0136816.1"/>
    <property type="molecule type" value="Genomic_DNA"/>
</dbReference>
<feature type="transmembrane region" description="Helical" evidence="1">
    <location>
        <begin position="50"/>
        <end position="69"/>
    </location>
</feature>
<accession>A0ABT4RE53</accession>
<dbReference type="Proteomes" id="UP001147700">
    <property type="component" value="Unassembled WGS sequence"/>
</dbReference>
<reference evidence="2" key="1">
    <citation type="submission" date="2022-10" db="EMBL/GenBank/DDBJ databases">
        <title>The WGS of Solirubrobacter sp. CPCC 204708.</title>
        <authorList>
            <person name="Jiang Z."/>
        </authorList>
    </citation>
    <scope>NUCLEOTIDE SEQUENCE</scope>
    <source>
        <strain evidence="2">CPCC 204708</strain>
    </source>
</reference>
<keyword evidence="3" id="KW-1185">Reference proteome</keyword>
<name>A0ABT4RE53_9ACTN</name>
<organism evidence="2 3">
    <name type="scientific">Solirubrobacter deserti</name>
    <dbReference type="NCBI Taxonomy" id="2282478"/>
    <lineage>
        <taxon>Bacteria</taxon>
        <taxon>Bacillati</taxon>
        <taxon>Actinomycetota</taxon>
        <taxon>Thermoleophilia</taxon>
        <taxon>Solirubrobacterales</taxon>
        <taxon>Solirubrobacteraceae</taxon>
        <taxon>Solirubrobacter</taxon>
    </lineage>
</organism>
<keyword evidence="1" id="KW-0472">Membrane</keyword>
<dbReference type="Pfam" id="PF03729">
    <property type="entry name" value="DUF308"/>
    <property type="match status" value="1"/>
</dbReference>
<gene>
    <name evidence="2" type="ORF">OJ962_04845</name>
</gene>
<evidence type="ECO:0000313" key="3">
    <source>
        <dbReference type="Proteomes" id="UP001147700"/>
    </source>
</evidence>
<evidence type="ECO:0000313" key="2">
    <source>
        <dbReference type="EMBL" id="MDA0136816.1"/>
    </source>
</evidence>
<feature type="transmembrane region" description="Helical" evidence="1">
    <location>
        <begin position="25"/>
        <end position="44"/>
    </location>
</feature>
<sequence>MLGVYLIAEGVIRIILAIGSDGRRWWGVALGALDAIVGIVIMAWPEIGLVTLAVFFALTMLFRGAFAIVTGFKLRGLRNVEDASGKRTAFA</sequence>
<protein>
    <submittedName>
        <fullName evidence="2">DUF308 domain-containing protein</fullName>
    </submittedName>
</protein>
<dbReference type="RefSeq" id="WP_202953683.1">
    <property type="nucleotide sequence ID" value="NZ_JAPCID010000006.1"/>
</dbReference>
<proteinExistence type="predicted"/>
<dbReference type="InterPro" id="IPR005325">
    <property type="entry name" value="DUF308_memb"/>
</dbReference>
<keyword evidence="1" id="KW-1133">Transmembrane helix</keyword>
<keyword evidence="1" id="KW-0812">Transmembrane</keyword>